<dbReference type="PROSITE" id="PS50135">
    <property type="entry name" value="ZF_ZZ_2"/>
    <property type="match status" value="1"/>
</dbReference>
<evidence type="ECO:0000313" key="7">
    <source>
        <dbReference type="Proteomes" id="UP001152798"/>
    </source>
</evidence>
<dbReference type="GO" id="GO:0044753">
    <property type="term" value="C:amphisome"/>
    <property type="evidence" value="ECO:0007669"/>
    <property type="project" value="TreeGrafter"/>
</dbReference>
<gene>
    <name evidence="6" type="ORF">NEZAVI_LOCUS5244</name>
</gene>
<dbReference type="GO" id="GO:0070530">
    <property type="term" value="F:K63-linked polyubiquitin modification-dependent protein binding"/>
    <property type="evidence" value="ECO:0007669"/>
    <property type="project" value="TreeGrafter"/>
</dbReference>
<name>A0A9P0EDJ5_NEZVI</name>
<dbReference type="InterPro" id="IPR052260">
    <property type="entry name" value="Autophagy_Rcpt_SigReg"/>
</dbReference>
<keyword evidence="1" id="KW-0479">Metal-binding</keyword>
<dbReference type="GO" id="GO:0007032">
    <property type="term" value="P:endosome organization"/>
    <property type="evidence" value="ECO:0007669"/>
    <property type="project" value="TreeGrafter"/>
</dbReference>
<sequence>MSLFSTNSLNFGTSLPSVDCKVYFTPPNGEEEIRCIQLNGFSRCDFVHLRFRIIDLFPILRDHDFVLHWKDEEGDKIKISSNEDLLILLNRGSFRAKKIYVTLTEQKGYPSINILNSGPVVHNGVTCDGCQQNPLQGYRYKCIVCPDFDLCINCEKSEKIHSHHPMIRFPVPLTSETFFSNEYESIRNNVNGILQMFT</sequence>
<feature type="domain" description="ZZ-type" evidence="5">
    <location>
        <begin position="122"/>
        <end position="174"/>
    </location>
</feature>
<dbReference type="PANTHER" id="PTHR15090:SF0">
    <property type="entry name" value="SEQUESTOSOME-1"/>
    <property type="match status" value="1"/>
</dbReference>
<dbReference type="InterPro" id="IPR043145">
    <property type="entry name" value="Znf_ZZ_sf"/>
</dbReference>
<dbReference type="SUPFAM" id="SSF54277">
    <property type="entry name" value="CAD &amp; PB1 domains"/>
    <property type="match status" value="1"/>
</dbReference>
<evidence type="ECO:0000256" key="2">
    <source>
        <dbReference type="ARBA" id="ARBA00022771"/>
    </source>
</evidence>
<keyword evidence="7" id="KW-1185">Reference proteome</keyword>
<dbReference type="FunFam" id="3.30.60.90:FF:000016">
    <property type="entry name" value="Refractory to sigma P"/>
    <property type="match status" value="1"/>
</dbReference>
<evidence type="ECO:0000313" key="6">
    <source>
        <dbReference type="EMBL" id="CAH1394848.1"/>
    </source>
</evidence>
<proteinExistence type="predicted"/>
<keyword evidence="3" id="KW-0862">Zinc</keyword>
<evidence type="ECO:0000256" key="3">
    <source>
        <dbReference type="ARBA" id="ARBA00022833"/>
    </source>
</evidence>
<dbReference type="EMBL" id="OV725079">
    <property type="protein sequence ID" value="CAH1394848.1"/>
    <property type="molecule type" value="Genomic_DNA"/>
</dbReference>
<evidence type="ECO:0000256" key="4">
    <source>
        <dbReference type="PROSITE-ProRule" id="PRU00228"/>
    </source>
</evidence>
<dbReference type="OrthoDB" id="441278at2759"/>
<dbReference type="Gene3D" id="3.10.20.90">
    <property type="entry name" value="Phosphatidylinositol 3-kinase Catalytic Subunit, Chain A, domain 1"/>
    <property type="match status" value="1"/>
</dbReference>
<dbReference type="GO" id="GO:0016235">
    <property type="term" value="C:aggresome"/>
    <property type="evidence" value="ECO:0007669"/>
    <property type="project" value="TreeGrafter"/>
</dbReference>
<dbReference type="SUPFAM" id="SSF57850">
    <property type="entry name" value="RING/U-box"/>
    <property type="match status" value="1"/>
</dbReference>
<protein>
    <recommendedName>
        <fullName evidence="5">ZZ-type domain-containing protein</fullName>
    </recommendedName>
</protein>
<dbReference type="GO" id="GO:0000423">
    <property type="term" value="P:mitophagy"/>
    <property type="evidence" value="ECO:0007669"/>
    <property type="project" value="TreeGrafter"/>
</dbReference>
<dbReference type="SMART" id="SM00666">
    <property type="entry name" value="PB1"/>
    <property type="match status" value="1"/>
</dbReference>
<organism evidence="6 7">
    <name type="scientific">Nezara viridula</name>
    <name type="common">Southern green stink bug</name>
    <name type="synonym">Cimex viridulus</name>
    <dbReference type="NCBI Taxonomy" id="85310"/>
    <lineage>
        <taxon>Eukaryota</taxon>
        <taxon>Metazoa</taxon>
        <taxon>Ecdysozoa</taxon>
        <taxon>Arthropoda</taxon>
        <taxon>Hexapoda</taxon>
        <taxon>Insecta</taxon>
        <taxon>Pterygota</taxon>
        <taxon>Neoptera</taxon>
        <taxon>Paraneoptera</taxon>
        <taxon>Hemiptera</taxon>
        <taxon>Heteroptera</taxon>
        <taxon>Panheteroptera</taxon>
        <taxon>Pentatomomorpha</taxon>
        <taxon>Pentatomoidea</taxon>
        <taxon>Pentatomidae</taxon>
        <taxon>Pentatominae</taxon>
        <taxon>Nezara</taxon>
    </lineage>
</organism>
<dbReference type="InterPro" id="IPR000433">
    <property type="entry name" value="Znf_ZZ"/>
</dbReference>
<dbReference type="PANTHER" id="PTHR15090">
    <property type="entry name" value="SEQUESTOSOME 1-RELATED"/>
    <property type="match status" value="1"/>
</dbReference>
<dbReference type="SMART" id="SM00291">
    <property type="entry name" value="ZnF_ZZ"/>
    <property type="match status" value="1"/>
</dbReference>
<reference evidence="6" key="1">
    <citation type="submission" date="2022-01" db="EMBL/GenBank/DDBJ databases">
        <authorList>
            <person name="King R."/>
        </authorList>
    </citation>
    <scope>NUCLEOTIDE SEQUENCE</scope>
</reference>
<dbReference type="InterPro" id="IPR000270">
    <property type="entry name" value="PB1_dom"/>
</dbReference>
<dbReference type="CDD" id="cd02340">
    <property type="entry name" value="ZZ_NBR1_like"/>
    <property type="match status" value="1"/>
</dbReference>
<dbReference type="GO" id="GO:0035973">
    <property type="term" value="P:aggrephagy"/>
    <property type="evidence" value="ECO:0007669"/>
    <property type="project" value="TreeGrafter"/>
</dbReference>
<dbReference type="Gene3D" id="3.30.60.90">
    <property type="match status" value="1"/>
</dbReference>
<evidence type="ECO:0000259" key="5">
    <source>
        <dbReference type="PROSITE" id="PS50135"/>
    </source>
</evidence>
<evidence type="ECO:0000256" key="1">
    <source>
        <dbReference type="ARBA" id="ARBA00022723"/>
    </source>
</evidence>
<dbReference type="AlphaFoldDB" id="A0A9P0EDJ5"/>
<dbReference type="PROSITE" id="PS01357">
    <property type="entry name" value="ZF_ZZ_1"/>
    <property type="match status" value="1"/>
</dbReference>
<dbReference type="GO" id="GO:0008270">
    <property type="term" value="F:zinc ion binding"/>
    <property type="evidence" value="ECO:0007669"/>
    <property type="project" value="UniProtKB-KW"/>
</dbReference>
<dbReference type="Pfam" id="PF00564">
    <property type="entry name" value="PB1"/>
    <property type="match status" value="1"/>
</dbReference>
<keyword evidence="2 4" id="KW-0863">Zinc-finger</keyword>
<dbReference type="Proteomes" id="UP001152798">
    <property type="component" value="Chromosome 3"/>
</dbReference>
<dbReference type="Pfam" id="PF00569">
    <property type="entry name" value="ZZ"/>
    <property type="match status" value="1"/>
</dbReference>
<dbReference type="GO" id="GO:0005080">
    <property type="term" value="F:protein kinase C binding"/>
    <property type="evidence" value="ECO:0007669"/>
    <property type="project" value="TreeGrafter"/>
</dbReference>
<accession>A0A9P0EDJ5</accession>